<proteinExistence type="predicted"/>
<evidence type="ECO:0000313" key="1">
    <source>
        <dbReference type="EMBL" id="KKU02794.1"/>
    </source>
</evidence>
<reference evidence="1 2" key="1">
    <citation type="journal article" date="2015" name="Nature">
        <title>rRNA introns, odd ribosomes, and small enigmatic genomes across a large radiation of phyla.</title>
        <authorList>
            <person name="Brown C.T."/>
            <person name="Hug L.A."/>
            <person name="Thomas B.C."/>
            <person name="Sharon I."/>
            <person name="Castelle C.J."/>
            <person name="Singh A."/>
            <person name="Wilkins M.J."/>
            <person name="Williams K.H."/>
            <person name="Banfield J.F."/>
        </authorList>
    </citation>
    <scope>NUCLEOTIDE SEQUENCE [LARGE SCALE GENOMIC DNA]</scope>
</reference>
<protein>
    <submittedName>
        <fullName evidence="1">Uncharacterized protein</fullName>
    </submittedName>
</protein>
<evidence type="ECO:0000313" key="2">
    <source>
        <dbReference type="Proteomes" id="UP000034264"/>
    </source>
</evidence>
<sequence>MLKIEKVEFAKTGLTMSKEGPRLPEVEKLGFEVSSTIKVINPQDRWLRMS</sequence>
<gene>
    <name evidence="1" type="ORF">UX05_C0007G0023</name>
</gene>
<dbReference type="EMBL" id="LCKS01000007">
    <property type="protein sequence ID" value="KKU02794.1"/>
    <property type="molecule type" value="Genomic_DNA"/>
</dbReference>
<name>A0A0G1M3L6_9BACT</name>
<comment type="caution">
    <text evidence="1">The sequence shown here is derived from an EMBL/GenBank/DDBJ whole genome shotgun (WGS) entry which is preliminary data.</text>
</comment>
<dbReference type="AlphaFoldDB" id="A0A0G1M3L6"/>
<organism evidence="1 2">
    <name type="scientific">Candidatus Amesbacteria bacterium GW2011_GWC2_45_19</name>
    <dbReference type="NCBI Taxonomy" id="1618366"/>
    <lineage>
        <taxon>Bacteria</taxon>
        <taxon>Candidatus Amesiibacteriota</taxon>
    </lineage>
</organism>
<dbReference type="Proteomes" id="UP000034264">
    <property type="component" value="Unassembled WGS sequence"/>
</dbReference>
<accession>A0A0G1M3L6</accession>